<dbReference type="Proteomes" id="UP000006671">
    <property type="component" value="Unassembled WGS sequence"/>
</dbReference>
<organism evidence="3">
    <name type="scientific">Naegleria gruberi</name>
    <name type="common">Amoeba</name>
    <dbReference type="NCBI Taxonomy" id="5762"/>
    <lineage>
        <taxon>Eukaryota</taxon>
        <taxon>Discoba</taxon>
        <taxon>Heterolobosea</taxon>
        <taxon>Tetramitia</taxon>
        <taxon>Eutetramitia</taxon>
        <taxon>Vahlkampfiidae</taxon>
        <taxon>Naegleria</taxon>
    </lineage>
</organism>
<dbReference type="VEuPathDB" id="AmoebaDB:NAEGRDRAFT_67241"/>
<feature type="region of interest" description="Disordered" evidence="1">
    <location>
        <begin position="1"/>
        <end position="21"/>
    </location>
</feature>
<gene>
    <name evidence="2" type="ORF">NAEGRDRAFT_67241</name>
</gene>
<evidence type="ECO:0000313" key="3">
    <source>
        <dbReference type="Proteomes" id="UP000006671"/>
    </source>
</evidence>
<name>D2VED6_NAEGR</name>
<accession>D2VED6</accession>
<dbReference type="AlphaFoldDB" id="D2VED6"/>
<evidence type="ECO:0000313" key="2">
    <source>
        <dbReference type="EMBL" id="EFC44859.1"/>
    </source>
</evidence>
<reference evidence="2 3" key="1">
    <citation type="journal article" date="2010" name="Cell">
        <title>The genome of Naegleria gruberi illuminates early eukaryotic versatility.</title>
        <authorList>
            <person name="Fritz-Laylin L.K."/>
            <person name="Prochnik S.E."/>
            <person name="Ginger M.L."/>
            <person name="Dacks J.B."/>
            <person name="Carpenter M.L."/>
            <person name="Field M.C."/>
            <person name="Kuo A."/>
            <person name="Paredez A."/>
            <person name="Chapman J."/>
            <person name="Pham J."/>
            <person name="Shu S."/>
            <person name="Neupane R."/>
            <person name="Cipriano M."/>
            <person name="Mancuso J."/>
            <person name="Tu H."/>
            <person name="Salamov A."/>
            <person name="Lindquist E."/>
            <person name="Shapiro H."/>
            <person name="Lucas S."/>
            <person name="Grigoriev I.V."/>
            <person name="Cande W.Z."/>
            <person name="Fulton C."/>
            <person name="Rokhsar D.S."/>
            <person name="Dawson S.C."/>
        </authorList>
    </citation>
    <scope>NUCLEOTIDE SEQUENCE [LARGE SCALE GENOMIC DNA]</scope>
    <source>
        <strain evidence="2 3">NEG-M</strain>
    </source>
</reference>
<evidence type="ECO:0000256" key="1">
    <source>
        <dbReference type="SAM" id="MobiDB-lite"/>
    </source>
</evidence>
<protein>
    <submittedName>
        <fullName evidence="2">Predicted protein</fullName>
    </submittedName>
</protein>
<keyword evidence="3" id="KW-1185">Reference proteome</keyword>
<dbReference type="GeneID" id="8848316"/>
<sequence length="245" mass="27834">MKPKYLEGGRFESPNSSLRRSSSLPSYINLYCNPSAASTNNIQQHGGQPLPFTNHHSPPTLSSQYLEQYNNNYHQHLSIFNNQSNDNSRPSFTNTSTPTSIYQHPTSDYSGMQIPTNIQDFSHNAKIVSTNDMMVCQSDNFPQQHCNLGNQGGVTTSMNQAIPSNPPSLPNNYLHLTITPNNFQSFDQFLKENSYKYQPTSVNESLDDIKRKRIITKEDKEEEREHHQIKMTRSGTSTSCAFNMF</sequence>
<feature type="region of interest" description="Disordered" evidence="1">
    <location>
        <begin position="39"/>
        <end position="58"/>
    </location>
</feature>
<dbReference type="KEGG" id="ngr:NAEGRDRAFT_67241"/>
<dbReference type="InParanoid" id="D2VED6"/>
<dbReference type="RefSeq" id="XP_002677603.1">
    <property type="nucleotide sequence ID" value="XM_002677557.1"/>
</dbReference>
<feature type="compositionally biased region" description="Basic and acidic residues" evidence="1">
    <location>
        <begin position="1"/>
        <end position="10"/>
    </location>
</feature>
<proteinExistence type="predicted"/>
<dbReference type="EMBL" id="GG738866">
    <property type="protein sequence ID" value="EFC44859.1"/>
    <property type="molecule type" value="Genomic_DNA"/>
</dbReference>